<dbReference type="InterPro" id="IPR029060">
    <property type="entry name" value="PIN-like_dom_sf"/>
</dbReference>
<reference evidence="6" key="1">
    <citation type="journal article" date="2014" name="Front. Microbiol.">
        <title>High frequency of phylogenetically diverse reductive dehalogenase-homologous genes in deep subseafloor sedimentary metagenomes.</title>
        <authorList>
            <person name="Kawai M."/>
            <person name="Futagami T."/>
            <person name="Toyoda A."/>
            <person name="Takaki Y."/>
            <person name="Nishi S."/>
            <person name="Hori S."/>
            <person name="Arai W."/>
            <person name="Tsubouchi T."/>
            <person name="Morono Y."/>
            <person name="Uchiyama I."/>
            <person name="Ito T."/>
            <person name="Fujiyama A."/>
            <person name="Inagaki F."/>
            <person name="Takami H."/>
        </authorList>
    </citation>
    <scope>NUCLEOTIDE SEQUENCE</scope>
    <source>
        <strain evidence="6">Expedition CK06-06</strain>
    </source>
</reference>
<dbReference type="GO" id="GO:0046872">
    <property type="term" value="F:metal ion binding"/>
    <property type="evidence" value="ECO:0007669"/>
    <property type="project" value="UniProtKB-KW"/>
</dbReference>
<evidence type="ECO:0000259" key="5">
    <source>
        <dbReference type="Pfam" id="PF01850"/>
    </source>
</evidence>
<dbReference type="AlphaFoldDB" id="X1BS82"/>
<evidence type="ECO:0000256" key="4">
    <source>
        <dbReference type="ARBA" id="ARBA00022801"/>
    </source>
</evidence>
<keyword evidence="3" id="KW-0479">Metal-binding</keyword>
<keyword evidence="4" id="KW-0378">Hydrolase</keyword>
<feature type="non-terminal residue" evidence="6">
    <location>
        <position position="145"/>
    </location>
</feature>
<evidence type="ECO:0000256" key="1">
    <source>
        <dbReference type="ARBA" id="ARBA00022649"/>
    </source>
</evidence>
<evidence type="ECO:0000313" key="6">
    <source>
        <dbReference type="EMBL" id="GAG75006.1"/>
    </source>
</evidence>
<sequence length="145" mass="16935">MEGKVSISFIDTNVIMYTVGRKHKYKDPCSLLIQKIAKENITVASDTEVLQEILYRYWLIREFERAEETYSDFRKLVSLMFPITTDDVDLALELLQRYRNIQPRDAIHAAVMLNNGLTTIYSTDSHFDEIKGIKRIDPIELNMKT</sequence>
<evidence type="ECO:0000256" key="3">
    <source>
        <dbReference type="ARBA" id="ARBA00022723"/>
    </source>
</evidence>
<proteinExistence type="inferred from homology"/>
<protein>
    <recommendedName>
        <fullName evidence="5">PIN domain-containing protein</fullName>
    </recommendedName>
</protein>
<dbReference type="HAMAP" id="MF_00265">
    <property type="entry name" value="VapC_Nob1"/>
    <property type="match status" value="1"/>
</dbReference>
<dbReference type="InterPro" id="IPR022907">
    <property type="entry name" value="VapC_family"/>
</dbReference>
<dbReference type="PANTHER" id="PTHR38826">
    <property type="entry name" value="RIBONUCLEASE VAPC13"/>
    <property type="match status" value="1"/>
</dbReference>
<dbReference type="PANTHER" id="PTHR38826:SF5">
    <property type="entry name" value="RIBONUCLEASE VAPC13"/>
    <property type="match status" value="1"/>
</dbReference>
<dbReference type="Gene3D" id="3.40.50.1010">
    <property type="entry name" value="5'-nuclease"/>
    <property type="match status" value="1"/>
</dbReference>
<dbReference type="InterPro" id="IPR002716">
    <property type="entry name" value="PIN_dom"/>
</dbReference>
<dbReference type="InterPro" id="IPR052106">
    <property type="entry name" value="PINc/VapC_TA"/>
</dbReference>
<comment type="caution">
    <text evidence="6">The sequence shown here is derived from an EMBL/GenBank/DDBJ whole genome shotgun (WGS) entry which is preliminary data.</text>
</comment>
<dbReference type="GO" id="GO:0004540">
    <property type="term" value="F:RNA nuclease activity"/>
    <property type="evidence" value="ECO:0007669"/>
    <property type="project" value="InterPro"/>
</dbReference>
<keyword evidence="1" id="KW-1277">Toxin-antitoxin system</keyword>
<accession>X1BS82</accession>
<gene>
    <name evidence="6" type="ORF">S01H4_34774</name>
</gene>
<name>X1BS82_9ZZZZ</name>
<evidence type="ECO:0000256" key="2">
    <source>
        <dbReference type="ARBA" id="ARBA00022722"/>
    </source>
</evidence>
<dbReference type="CDD" id="cd09854">
    <property type="entry name" value="PIN_VapC-like"/>
    <property type="match status" value="1"/>
</dbReference>
<feature type="domain" description="PIN" evidence="5">
    <location>
        <begin position="9"/>
        <end position="131"/>
    </location>
</feature>
<dbReference type="EMBL" id="BART01018417">
    <property type="protein sequence ID" value="GAG75006.1"/>
    <property type="molecule type" value="Genomic_DNA"/>
</dbReference>
<dbReference type="SUPFAM" id="SSF88723">
    <property type="entry name" value="PIN domain-like"/>
    <property type="match status" value="1"/>
</dbReference>
<organism evidence="6">
    <name type="scientific">marine sediment metagenome</name>
    <dbReference type="NCBI Taxonomy" id="412755"/>
    <lineage>
        <taxon>unclassified sequences</taxon>
        <taxon>metagenomes</taxon>
        <taxon>ecological metagenomes</taxon>
    </lineage>
</organism>
<dbReference type="GO" id="GO:0016787">
    <property type="term" value="F:hydrolase activity"/>
    <property type="evidence" value="ECO:0007669"/>
    <property type="project" value="UniProtKB-KW"/>
</dbReference>
<dbReference type="Pfam" id="PF01850">
    <property type="entry name" value="PIN"/>
    <property type="match status" value="1"/>
</dbReference>
<keyword evidence="2" id="KW-0540">Nuclease</keyword>